<gene>
    <name evidence="2" type="ORF">GQF01_06305</name>
</gene>
<comment type="caution">
    <text evidence="2">The sequence shown here is derived from an EMBL/GenBank/DDBJ whole genome shotgun (WGS) entry which is preliminary data.</text>
</comment>
<keyword evidence="1" id="KW-0732">Signal</keyword>
<dbReference type="Proteomes" id="UP000481087">
    <property type="component" value="Unassembled WGS sequence"/>
</dbReference>
<dbReference type="EMBL" id="WTUZ01000010">
    <property type="protein sequence ID" value="MZQ81746.1"/>
    <property type="molecule type" value="Genomic_DNA"/>
</dbReference>
<evidence type="ECO:0000313" key="2">
    <source>
        <dbReference type="EMBL" id="MZQ81746.1"/>
    </source>
</evidence>
<organism evidence="2 3">
    <name type="scientific">Paenibacillus silvestris</name>
    <dbReference type="NCBI Taxonomy" id="2606219"/>
    <lineage>
        <taxon>Bacteria</taxon>
        <taxon>Bacillati</taxon>
        <taxon>Bacillota</taxon>
        <taxon>Bacilli</taxon>
        <taxon>Bacillales</taxon>
        <taxon>Paenibacillaceae</taxon>
        <taxon>Paenibacillus</taxon>
    </lineage>
</organism>
<sequence length="229" mass="25098">MNQPYKKKLLVSTMALSFVLGAAVLPSLSASAQAPSANGQEIVSLQQTDEKGHGRHNRKWPIIEESANVIGVDKEVLVKSLKSGKSIVEAAADKGVSEADLTAKLQQLRTGKIEVAVKDGKLTADQGEHMKQKLGEHLKFILNEKNLLDSHGRSKWHRFGLKPDTEKLAKTLGLSKDELHAQLRSGKSLTEIAQSKGISKDKLVASIKDQLTPSIEKWVDHKKDMKAKE</sequence>
<keyword evidence="3" id="KW-1185">Reference proteome</keyword>
<proteinExistence type="predicted"/>
<evidence type="ECO:0008006" key="4">
    <source>
        <dbReference type="Google" id="ProtNLM"/>
    </source>
</evidence>
<dbReference type="AlphaFoldDB" id="A0A6L8UX30"/>
<protein>
    <recommendedName>
        <fullName evidence="4">LysM domain-containing protein</fullName>
    </recommendedName>
</protein>
<accession>A0A6L8UX30</accession>
<name>A0A6L8UX30_9BACL</name>
<feature type="chain" id="PRO_5039564586" description="LysM domain-containing protein" evidence="1">
    <location>
        <begin position="33"/>
        <end position="229"/>
    </location>
</feature>
<evidence type="ECO:0000256" key="1">
    <source>
        <dbReference type="SAM" id="SignalP"/>
    </source>
</evidence>
<reference evidence="2 3" key="1">
    <citation type="submission" date="2019-12" db="EMBL/GenBank/DDBJ databases">
        <title>Paenibacillus sp. nov. sp. isolated from soil.</title>
        <authorList>
            <person name="Kim J."/>
            <person name="Jeong S.E."/>
            <person name="Jung H.S."/>
            <person name="Jeon C.O."/>
        </authorList>
    </citation>
    <scope>NUCLEOTIDE SEQUENCE [LARGE SCALE GENOMIC DNA]</scope>
    <source>
        <strain evidence="2 3">5J-6</strain>
    </source>
</reference>
<dbReference type="RefSeq" id="WP_161405971.1">
    <property type="nucleotide sequence ID" value="NZ_WTUZ01000010.1"/>
</dbReference>
<feature type="signal peptide" evidence="1">
    <location>
        <begin position="1"/>
        <end position="32"/>
    </location>
</feature>
<evidence type="ECO:0000313" key="3">
    <source>
        <dbReference type="Proteomes" id="UP000481087"/>
    </source>
</evidence>